<keyword evidence="1" id="KW-0472">Membrane</keyword>
<feature type="transmembrane region" description="Helical" evidence="1">
    <location>
        <begin position="57"/>
        <end position="77"/>
    </location>
</feature>
<sequence>MFWLTSFVLSWLFWFFFAAKKRWREILPVSIFASWLSFGVEALIQYLYNLWSYSGPVLFPLFGNAFGIYLVVPYFFIQWLPVERTIGKLVFYFFLWTGFAIVFEFVHWYLSKIEYHLWWNMMYSYLSDWFLFWIFYKYYVVTNLKKLSEK</sequence>
<evidence type="ECO:0000256" key="1">
    <source>
        <dbReference type="SAM" id="Phobius"/>
    </source>
</evidence>
<gene>
    <name evidence="2" type="ORF">EV210_101390</name>
</gene>
<keyword evidence="3" id="KW-1185">Reference proteome</keyword>
<dbReference type="NCBIfam" id="NF041644">
    <property type="entry name" value="CBO0543_fam"/>
    <property type="match status" value="1"/>
</dbReference>
<reference evidence="2 3" key="1">
    <citation type="submission" date="2019-03" db="EMBL/GenBank/DDBJ databases">
        <title>Genomic Encyclopedia of Type Strains, Phase IV (KMG-IV): sequencing the most valuable type-strain genomes for metagenomic binning, comparative biology and taxonomic classification.</title>
        <authorList>
            <person name="Goeker M."/>
        </authorList>
    </citation>
    <scope>NUCLEOTIDE SEQUENCE [LARGE SCALE GENOMIC DNA]</scope>
    <source>
        <strain evidence="2 3">DSM 15969</strain>
    </source>
</reference>
<accession>A0A4R1Q2H5</accession>
<name>A0A4R1Q2H5_9FIRM</name>
<keyword evidence="1" id="KW-1133">Transmembrane helix</keyword>
<dbReference type="AlphaFoldDB" id="A0A4R1Q2H5"/>
<proteinExistence type="predicted"/>
<feature type="transmembrane region" description="Helical" evidence="1">
    <location>
        <begin position="122"/>
        <end position="140"/>
    </location>
</feature>
<evidence type="ECO:0000313" key="3">
    <source>
        <dbReference type="Proteomes" id="UP000295063"/>
    </source>
</evidence>
<dbReference type="Proteomes" id="UP000295063">
    <property type="component" value="Unassembled WGS sequence"/>
</dbReference>
<keyword evidence="1" id="KW-0812">Transmembrane</keyword>
<organism evidence="2 3">
    <name type="scientific">Anaerospora hongkongensis</name>
    <dbReference type="NCBI Taxonomy" id="244830"/>
    <lineage>
        <taxon>Bacteria</taxon>
        <taxon>Bacillati</taxon>
        <taxon>Bacillota</taxon>
        <taxon>Negativicutes</taxon>
        <taxon>Selenomonadales</taxon>
        <taxon>Sporomusaceae</taxon>
        <taxon>Anaerospora</taxon>
    </lineage>
</organism>
<comment type="caution">
    <text evidence="2">The sequence shown here is derived from an EMBL/GenBank/DDBJ whole genome shotgun (WGS) entry which is preliminary data.</text>
</comment>
<dbReference type="InterPro" id="IPR048147">
    <property type="entry name" value="CBO0543-like"/>
</dbReference>
<evidence type="ECO:0000313" key="2">
    <source>
        <dbReference type="EMBL" id="TCL40189.1"/>
    </source>
</evidence>
<feature type="transmembrane region" description="Helical" evidence="1">
    <location>
        <begin position="89"/>
        <end position="110"/>
    </location>
</feature>
<dbReference type="EMBL" id="SLUI01000001">
    <property type="protein sequence ID" value="TCL40189.1"/>
    <property type="molecule type" value="Genomic_DNA"/>
</dbReference>
<protein>
    <submittedName>
        <fullName evidence="2">Uncharacterized protein</fullName>
    </submittedName>
</protein>